<reference evidence="2" key="1">
    <citation type="submission" date="2022-11" db="UniProtKB">
        <authorList>
            <consortium name="WormBaseParasite"/>
        </authorList>
    </citation>
    <scope>IDENTIFICATION</scope>
</reference>
<organism evidence="1 2">
    <name type="scientific">Romanomermis culicivorax</name>
    <name type="common">Nematode worm</name>
    <dbReference type="NCBI Taxonomy" id="13658"/>
    <lineage>
        <taxon>Eukaryota</taxon>
        <taxon>Metazoa</taxon>
        <taxon>Ecdysozoa</taxon>
        <taxon>Nematoda</taxon>
        <taxon>Enoplea</taxon>
        <taxon>Dorylaimia</taxon>
        <taxon>Mermithida</taxon>
        <taxon>Mermithoidea</taxon>
        <taxon>Mermithidae</taxon>
        <taxon>Romanomermis</taxon>
    </lineage>
</organism>
<dbReference type="WBParaSite" id="nRc.2.0.1.t05336-RA">
    <property type="protein sequence ID" value="nRc.2.0.1.t05336-RA"/>
    <property type="gene ID" value="nRc.2.0.1.g05336"/>
</dbReference>
<keyword evidence="1" id="KW-1185">Reference proteome</keyword>
<protein>
    <submittedName>
        <fullName evidence="2">Uncharacterized protein</fullName>
    </submittedName>
</protein>
<name>A0A915HUW4_ROMCU</name>
<accession>A0A915HUW4</accession>
<sequence>VLAPVPLWYWAGTGTGPITNSQFVKNSANCIAVHLVKGHCKFLDIEACENLENAFYPYFQYIWGGFSAEKRCTKYAQRRSEAPDGRERSRVGVHWAPVLPIHLCFL</sequence>
<dbReference type="Proteomes" id="UP000887565">
    <property type="component" value="Unplaced"/>
</dbReference>
<evidence type="ECO:0000313" key="1">
    <source>
        <dbReference type="Proteomes" id="UP000887565"/>
    </source>
</evidence>
<evidence type="ECO:0000313" key="2">
    <source>
        <dbReference type="WBParaSite" id="nRc.2.0.1.t05336-RA"/>
    </source>
</evidence>
<proteinExistence type="predicted"/>
<dbReference type="AlphaFoldDB" id="A0A915HUW4"/>